<dbReference type="Gene3D" id="3.20.20.140">
    <property type="entry name" value="Metal-dependent hydrolases"/>
    <property type="match status" value="1"/>
</dbReference>
<comment type="caution">
    <text evidence="2">The sequence shown here is derived from an EMBL/GenBank/DDBJ whole genome shotgun (WGS) entry which is preliminary data.</text>
</comment>
<dbReference type="SUPFAM" id="SSF51556">
    <property type="entry name" value="Metallo-dependent hydrolases"/>
    <property type="match status" value="1"/>
</dbReference>
<keyword evidence="2" id="KW-0645">Protease</keyword>
<dbReference type="InterPro" id="IPR032466">
    <property type="entry name" value="Metal_Hydrolase"/>
</dbReference>
<organism evidence="2 3">
    <name type="scientific">Olsenella absiana</name>
    <dbReference type="NCBI Taxonomy" id="3115222"/>
    <lineage>
        <taxon>Bacteria</taxon>
        <taxon>Bacillati</taxon>
        <taxon>Actinomycetota</taxon>
        <taxon>Coriobacteriia</taxon>
        <taxon>Coriobacteriales</taxon>
        <taxon>Atopobiaceae</taxon>
        <taxon>Olsenella</taxon>
    </lineage>
</organism>
<protein>
    <submittedName>
        <fullName evidence="2">Membrane dipeptidase</fullName>
        <ecNumber evidence="2">3.4.13.-</ecNumber>
    </submittedName>
</protein>
<feature type="region of interest" description="Disordered" evidence="1">
    <location>
        <begin position="1"/>
        <end position="24"/>
    </location>
</feature>
<dbReference type="PROSITE" id="PS51365">
    <property type="entry name" value="RENAL_DIPEPTIDASE_2"/>
    <property type="match status" value="1"/>
</dbReference>
<evidence type="ECO:0000313" key="2">
    <source>
        <dbReference type="EMBL" id="MEE6147733.1"/>
    </source>
</evidence>
<name>A0ABU7RB50_9ACTN</name>
<dbReference type="PANTHER" id="PTHR10443">
    <property type="entry name" value="MICROSOMAL DIPEPTIDASE"/>
    <property type="match status" value="1"/>
</dbReference>
<dbReference type="Proteomes" id="UP001332931">
    <property type="component" value="Unassembled WGS sequence"/>
</dbReference>
<dbReference type="InterPro" id="IPR008257">
    <property type="entry name" value="Pept_M19"/>
</dbReference>
<dbReference type="RefSeq" id="WP_330958501.1">
    <property type="nucleotide sequence ID" value="NZ_JAZGJQ010000007.1"/>
</dbReference>
<dbReference type="GO" id="GO:0016805">
    <property type="term" value="F:dipeptidase activity"/>
    <property type="evidence" value="ECO:0007669"/>
    <property type="project" value="UniProtKB-KW"/>
</dbReference>
<reference evidence="2 3" key="1">
    <citation type="submission" date="2024-01" db="EMBL/GenBank/DDBJ databases">
        <title>Description of Olsenella sp. nov., isolated from pig feces.</title>
        <authorList>
            <person name="Chang Y.-H."/>
        </authorList>
    </citation>
    <scope>NUCLEOTIDE SEQUENCE [LARGE SCALE GENOMIC DNA]</scope>
    <source>
        <strain evidence="2 3">YH-ols2223</strain>
    </source>
</reference>
<proteinExistence type="predicted"/>
<dbReference type="EC" id="3.4.13.-" evidence="2"/>
<gene>
    <name evidence="2" type="ORF">VXJ25_07035</name>
</gene>
<keyword evidence="3" id="KW-1185">Reference proteome</keyword>
<keyword evidence="2" id="KW-0224">Dipeptidase</keyword>
<accession>A0ABU7RB50</accession>
<dbReference type="EMBL" id="JAZGJQ010000007">
    <property type="protein sequence ID" value="MEE6147733.1"/>
    <property type="molecule type" value="Genomic_DNA"/>
</dbReference>
<sequence length="365" mass="39416">MDEKDEAGRDMAGKGPAERDVAARSRDERPFGVLDLHCDTLDALALAQEGAGERLGLSWSGVEGDLAHNNLALAADRMAQMRWCQCYAVFLPDELPAGVAPLEFYRTVVAYFREQTSSEDGAVRQVRDARDLDATLDAGQVAALLTVENGSVLDSGLEVVDELSGDGVKMLTLTWNGRNAIGSGNDGTSGLTAYGRQAVAALEEGGIVVDVSHLNEAGFWDVARVARRPFAASHSNARAVCDHARNLTDDQFRAIVDAGGIVGLNYYRSFVTRRHGAHGDVAESGEVTFEELMAHVEHWLDLGGEAAVALGSDYDGSKVPAWLDGCERVPAFHERVVRELGAGLAERLFFSNARDFFVRHEKARA</sequence>
<dbReference type="PANTHER" id="PTHR10443:SF12">
    <property type="entry name" value="DIPEPTIDASE"/>
    <property type="match status" value="1"/>
</dbReference>
<evidence type="ECO:0000256" key="1">
    <source>
        <dbReference type="SAM" id="MobiDB-lite"/>
    </source>
</evidence>
<evidence type="ECO:0000313" key="3">
    <source>
        <dbReference type="Proteomes" id="UP001332931"/>
    </source>
</evidence>
<keyword evidence="2" id="KW-0378">Hydrolase</keyword>
<dbReference type="Pfam" id="PF01244">
    <property type="entry name" value="Peptidase_M19"/>
    <property type="match status" value="1"/>
</dbReference>